<evidence type="ECO:0000313" key="2">
    <source>
        <dbReference type="Proteomes" id="UP000075424"/>
    </source>
</evidence>
<dbReference type="AlphaFoldDB" id="A0A150MUM1"/>
<organism evidence="1 2">
    <name type="scientific">Geobacillus stearothermophilus</name>
    <name type="common">Bacillus stearothermophilus</name>
    <dbReference type="NCBI Taxonomy" id="1422"/>
    <lineage>
        <taxon>Bacteria</taxon>
        <taxon>Bacillati</taxon>
        <taxon>Bacillota</taxon>
        <taxon>Bacilli</taxon>
        <taxon>Bacillales</taxon>
        <taxon>Anoxybacillaceae</taxon>
        <taxon>Geobacillus</taxon>
    </lineage>
</organism>
<accession>A0A150MUM1</accession>
<gene>
    <name evidence="1" type="ORF">B4109_1211</name>
</gene>
<protein>
    <submittedName>
        <fullName evidence="1">Uncharacterized protein</fullName>
    </submittedName>
</protein>
<evidence type="ECO:0000313" key="1">
    <source>
        <dbReference type="EMBL" id="KYD28079.1"/>
    </source>
</evidence>
<dbReference type="EMBL" id="LQYV01000032">
    <property type="protein sequence ID" value="KYD28079.1"/>
    <property type="molecule type" value="Genomic_DNA"/>
</dbReference>
<proteinExistence type="predicted"/>
<comment type="caution">
    <text evidence="1">The sequence shown here is derived from an EMBL/GenBank/DDBJ whole genome shotgun (WGS) entry which is preliminary data.</text>
</comment>
<name>A0A150MUM1_GEOSE</name>
<reference evidence="1 2" key="1">
    <citation type="submission" date="2016-01" db="EMBL/GenBank/DDBJ databases">
        <title>Draft Genome Sequences of Seven Thermophilic Sporeformers Isolated from Foods.</title>
        <authorList>
            <person name="Berendsen E.M."/>
            <person name="Wells-Bennik M.H."/>
            <person name="Krawcyk A.O."/>
            <person name="De Jong A."/>
            <person name="Holsappel S."/>
            <person name="Eijlander R.T."/>
            <person name="Kuipers O.P."/>
        </authorList>
    </citation>
    <scope>NUCLEOTIDE SEQUENCE [LARGE SCALE GENOMIC DNA]</scope>
    <source>
        <strain evidence="1 2">B4109</strain>
    </source>
</reference>
<dbReference type="PATRIC" id="fig|1422.18.peg.2593"/>
<dbReference type="RefSeq" id="WP_061567276.1">
    <property type="nucleotide sequence ID" value="NZ_LQYV01000032.1"/>
</dbReference>
<sequence>MKQPNYQPRQDALNVLPGDMKLAAQLLDCCDYATFRARTAMYANDLAEAERWCKELLRCKRDLDKLVERKKEHDKLVQIVEEMQRNGIDVSIVARGIK</sequence>
<dbReference type="Proteomes" id="UP000075424">
    <property type="component" value="Unassembled WGS sequence"/>
</dbReference>